<protein>
    <submittedName>
        <fullName evidence="1">Tetratricopeptide repeat protein</fullName>
    </submittedName>
</protein>
<evidence type="ECO:0000313" key="2">
    <source>
        <dbReference type="Proteomes" id="UP000604161"/>
    </source>
</evidence>
<gene>
    <name evidence="1" type="ORF">IF202_09800</name>
</gene>
<accession>A0ABR8NZ67</accession>
<dbReference type="EMBL" id="JACYFC010000003">
    <property type="protein sequence ID" value="MBD5771342.1"/>
    <property type="molecule type" value="Genomic_DNA"/>
</dbReference>
<proteinExistence type="predicted"/>
<dbReference type="RefSeq" id="WP_191594729.1">
    <property type="nucleotide sequence ID" value="NZ_JACYFC010000003.1"/>
</dbReference>
<dbReference type="Proteomes" id="UP000604161">
    <property type="component" value="Unassembled WGS sequence"/>
</dbReference>
<name>A0ABR8NZ67_9GAMM</name>
<evidence type="ECO:0000313" key="1">
    <source>
        <dbReference type="EMBL" id="MBD5771342.1"/>
    </source>
</evidence>
<keyword evidence="2" id="KW-1185">Reference proteome</keyword>
<sequence length="139" mass="15911">MNTKIYKEVLFLAKELMSCAHKKDQVNFDTYYEELKQICDENDGTDKDHPVQWETLADFTDDIELAISIYDTAFKKAEAVNSKDYLSSICFSAALLKIEFGDRAGAIESLEKAKIHSNKIIDKELKAEIHDLLKELQES</sequence>
<reference evidence="1 2" key="1">
    <citation type="submission" date="2020-09" db="EMBL/GenBank/DDBJ databases">
        <title>Marinomonas sp. nov., isolated from the cysticercosis algae of Qingdao, China.</title>
        <authorList>
            <person name="Sun X."/>
        </authorList>
    </citation>
    <scope>NUCLEOTIDE SEQUENCE [LARGE SCALE GENOMIC DNA]</scope>
    <source>
        <strain evidence="1 2">SM2066</strain>
    </source>
</reference>
<organism evidence="1 2">
    <name type="scientific">Marinomonas colpomeniae</name>
    <dbReference type="NCBI Taxonomy" id="2774408"/>
    <lineage>
        <taxon>Bacteria</taxon>
        <taxon>Pseudomonadati</taxon>
        <taxon>Pseudomonadota</taxon>
        <taxon>Gammaproteobacteria</taxon>
        <taxon>Oceanospirillales</taxon>
        <taxon>Oceanospirillaceae</taxon>
        <taxon>Marinomonas</taxon>
    </lineage>
</organism>
<comment type="caution">
    <text evidence="1">The sequence shown here is derived from an EMBL/GenBank/DDBJ whole genome shotgun (WGS) entry which is preliminary data.</text>
</comment>